<dbReference type="EMBL" id="QYBC01000041">
    <property type="protein sequence ID" value="RYB01427.1"/>
    <property type="molecule type" value="Genomic_DNA"/>
</dbReference>
<protein>
    <submittedName>
        <fullName evidence="1">Uncharacterized protein</fullName>
    </submittedName>
</protein>
<accession>A0A4V1RHW1</accession>
<dbReference type="Proteomes" id="UP000289411">
    <property type="component" value="Unassembled WGS sequence"/>
</dbReference>
<evidence type="ECO:0000313" key="2">
    <source>
        <dbReference type="Proteomes" id="UP000289411"/>
    </source>
</evidence>
<gene>
    <name evidence="1" type="ORF">D3272_26235</name>
</gene>
<organism evidence="1 2">
    <name type="scientific">Lichenibacterium ramalinae</name>
    <dbReference type="NCBI Taxonomy" id="2316527"/>
    <lineage>
        <taxon>Bacteria</taxon>
        <taxon>Pseudomonadati</taxon>
        <taxon>Pseudomonadota</taxon>
        <taxon>Alphaproteobacteria</taxon>
        <taxon>Hyphomicrobiales</taxon>
        <taxon>Lichenihabitantaceae</taxon>
        <taxon>Lichenibacterium</taxon>
    </lineage>
</organism>
<dbReference type="AlphaFoldDB" id="A0A4V1RHW1"/>
<reference evidence="1 2" key="2">
    <citation type="submission" date="2019-02" db="EMBL/GenBank/DDBJ databases">
        <title>'Lichenibacterium ramalinii' gen. nov. sp. nov., 'Lichenibacterium minor' gen. nov. sp. nov.</title>
        <authorList>
            <person name="Pankratov T."/>
        </authorList>
    </citation>
    <scope>NUCLEOTIDE SEQUENCE [LARGE SCALE GENOMIC DNA]</scope>
    <source>
        <strain evidence="1 2">RmlP001</strain>
    </source>
</reference>
<name>A0A4V1RHW1_9HYPH</name>
<keyword evidence="2" id="KW-1185">Reference proteome</keyword>
<comment type="caution">
    <text evidence="1">The sequence shown here is derived from an EMBL/GenBank/DDBJ whole genome shotgun (WGS) entry which is preliminary data.</text>
</comment>
<evidence type="ECO:0000313" key="1">
    <source>
        <dbReference type="EMBL" id="RYB01427.1"/>
    </source>
</evidence>
<sequence>MTIPHASASYLLPCTPTGAEIRFKHEFLVRLPHYVAPVKGCADLRVHLGVPEVDRVSILPPGAAWCTLAPRSDTFQRALREIRGPEAGAIRKRAFELITADAELVEVVL</sequence>
<proteinExistence type="predicted"/>
<dbReference type="RefSeq" id="WP_129222196.1">
    <property type="nucleotide sequence ID" value="NZ_QYBC01000041.1"/>
</dbReference>
<reference evidence="1 2" key="1">
    <citation type="submission" date="2018-09" db="EMBL/GenBank/DDBJ databases">
        <authorList>
            <person name="Grouzdev D.S."/>
            <person name="Krutkina M.S."/>
        </authorList>
    </citation>
    <scope>NUCLEOTIDE SEQUENCE [LARGE SCALE GENOMIC DNA]</scope>
    <source>
        <strain evidence="1 2">RmlP001</strain>
    </source>
</reference>